<reference evidence="3" key="1">
    <citation type="submission" date="2016-03" db="EMBL/GenBank/DDBJ databases">
        <authorList>
            <person name="Heylen K."/>
            <person name="De Vos P."/>
            <person name="Vekeman B."/>
        </authorList>
    </citation>
    <scope>NUCLEOTIDE SEQUENCE [LARGE SCALE GENOMIC DNA]</scope>
    <source>
        <strain evidence="3">R-45383</strain>
    </source>
</reference>
<feature type="region of interest" description="Disordered" evidence="1">
    <location>
        <begin position="23"/>
        <end position="64"/>
    </location>
</feature>
<keyword evidence="3" id="KW-1185">Reference proteome</keyword>
<dbReference type="EMBL" id="LUUK01000202">
    <property type="protein sequence ID" value="OAI14274.1"/>
    <property type="molecule type" value="Genomic_DNA"/>
</dbReference>
<protein>
    <submittedName>
        <fullName evidence="2">Uncharacterized protein</fullName>
    </submittedName>
</protein>
<evidence type="ECO:0000256" key="1">
    <source>
        <dbReference type="SAM" id="MobiDB-lite"/>
    </source>
</evidence>
<gene>
    <name evidence="2" type="ORF">A1355_00830</name>
</gene>
<accession>A0A177N9K2</accession>
<dbReference type="AlphaFoldDB" id="A0A177N9K2"/>
<sequence>MHCGKRRRGSTLPALHAADLRAAAKRETKTVPSDRNHEFRRPAPAYRRGDGSCRTSTVRSAAPTPPDSMQAIWLILLINSLSAADVSAIAPVGLA</sequence>
<proteinExistence type="predicted"/>
<dbReference type="Proteomes" id="UP000077628">
    <property type="component" value="Unassembled WGS sequence"/>
</dbReference>
<feature type="compositionally biased region" description="Basic and acidic residues" evidence="1">
    <location>
        <begin position="23"/>
        <end position="51"/>
    </location>
</feature>
<evidence type="ECO:0000313" key="3">
    <source>
        <dbReference type="Proteomes" id="UP000077628"/>
    </source>
</evidence>
<comment type="caution">
    <text evidence="2">The sequence shown here is derived from an EMBL/GenBank/DDBJ whole genome shotgun (WGS) entry which is preliminary data.</text>
</comment>
<organism evidence="2 3">
    <name type="scientific">Methylomonas koyamae</name>
    <dbReference type="NCBI Taxonomy" id="702114"/>
    <lineage>
        <taxon>Bacteria</taxon>
        <taxon>Pseudomonadati</taxon>
        <taxon>Pseudomonadota</taxon>
        <taxon>Gammaproteobacteria</taxon>
        <taxon>Methylococcales</taxon>
        <taxon>Methylococcaceae</taxon>
        <taxon>Methylomonas</taxon>
    </lineage>
</organism>
<name>A0A177N9K2_9GAMM</name>
<dbReference type="STRING" id="702114.A1355_00830"/>
<evidence type="ECO:0000313" key="2">
    <source>
        <dbReference type="EMBL" id="OAI14274.1"/>
    </source>
</evidence>